<gene>
    <name evidence="4" type="ORF">DBRI00130_LOCUS43656</name>
    <name evidence="5" type="ORF">DBRI00130_LOCUS43657</name>
</gene>
<evidence type="ECO:0000256" key="2">
    <source>
        <dbReference type="ARBA" id="ARBA00022777"/>
    </source>
</evidence>
<dbReference type="GO" id="GO:0016301">
    <property type="term" value="F:kinase activity"/>
    <property type="evidence" value="ECO:0007669"/>
    <property type="project" value="UniProtKB-KW"/>
</dbReference>
<evidence type="ECO:0000259" key="3">
    <source>
        <dbReference type="Pfam" id="PF00294"/>
    </source>
</evidence>
<evidence type="ECO:0000313" key="5">
    <source>
        <dbReference type="EMBL" id="CAE4667793.1"/>
    </source>
</evidence>
<dbReference type="EMBL" id="HBNS01060614">
    <property type="protein sequence ID" value="CAE4667793.1"/>
    <property type="molecule type" value="Transcribed_RNA"/>
</dbReference>
<evidence type="ECO:0000313" key="4">
    <source>
        <dbReference type="EMBL" id="CAE4667791.1"/>
    </source>
</evidence>
<accession>A0A6V2QEA3</accession>
<dbReference type="PANTHER" id="PTHR42774:SF3">
    <property type="entry name" value="KETOHEXOKINASE"/>
    <property type="match status" value="1"/>
</dbReference>
<dbReference type="PANTHER" id="PTHR42774">
    <property type="entry name" value="PHOSPHOTRANSFERASE SYSTEM TRANSPORT PROTEIN"/>
    <property type="match status" value="1"/>
</dbReference>
<reference evidence="4" key="1">
    <citation type="submission" date="2021-01" db="EMBL/GenBank/DDBJ databases">
        <authorList>
            <person name="Corre E."/>
            <person name="Pelletier E."/>
            <person name="Niang G."/>
            <person name="Scheremetjew M."/>
            <person name="Finn R."/>
            <person name="Kale V."/>
            <person name="Holt S."/>
            <person name="Cochrane G."/>
            <person name="Meng A."/>
            <person name="Brown T."/>
            <person name="Cohen L."/>
        </authorList>
    </citation>
    <scope>NUCLEOTIDE SEQUENCE</scope>
    <source>
        <strain evidence="4">GSO104</strain>
    </source>
</reference>
<dbReference type="InterPro" id="IPR011611">
    <property type="entry name" value="PfkB_dom"/>
</dbReference>
<protein>
    <recommendedName>
        <fullName evidence="3">Carbohydrate kinase PfkB domain-containing protein</fullName>
    </recommendedName>
</protein>
<organism evidence="4">
    <name type="scientific">Ditylum brightwellii</name>
    <dbReference type="NCBI Taxonomy" id="49249"/>
    <lineage>
        <taxon>Eukaryota</taxon>
        <taxon>Sar</taxon>
        <taxon>Stramenopiles</taxon>
        <taxon>Ochrophyta</taxon>
        <taxon>Bacillariophyta</taxon>
        <taxon>Mediophyceae</taxon>
        <taxon>Lithodesmiophycidae</taxon>
        <taxon>Lithodesmiales</taxon>
        <taxon>Lithodesmiaceae</taxon>
        <taxon>Ditylum</taxon>
    </lineage>
</organism>
<dbReference type="InterPro" id="IPR052562">
    <property type="entry name" value="Ketohexokinase-related"/>
</dbReference>
<dbReference type="Gene3D" id="3.40.1190.20">
    <property type="match status" value="1"/>
</dbReference>
<keyword evidence="1" id="KW-0808">Transferase</keyword>
<keyword evidence="2" id="KW-0418">Kinase</keyword>
<dbReference type="EMBL" id="HBNS01060613">
    <property type="protein sequence ID" value="CAE4667791.1"/>
    <property type="molecule type" value="Transcribed_RNA"/>
</dbReference>
<sequence>MRSDSLLIDGGGNAANTACAIGRLNTYAEVAIASSAGNDANGDTIIKGLQKDDVDVRYVERFEGTSPFTYVISTNDADNSRTCIHQRGNGCLTVNFADKIPIDEFSAMHFDTRYPDAAVLLSRKCTERNIPYSLDVERPREGLVDLMSNATIVLCNSMYCDTILGQSETQKTDAELVTRLRKVIADQAPRAELAVMTLGARGSCLIRMAQDLQSGDDLVILTDSDSETTPTVTKRHGAIWCPVWRGCNIIDTTGAGDAFQGGFISAIWAYVASKGGTKAIKSTHLPMNDRVLAHSLRIGTRVATRKIEAPGARCGLPYIGDDIFLQSEFNALLEL</sequence>
<name>A0A6V2QEA3_9STRA</name>
<dbReference type="PROSITE" id="PS00584">
    <property type="entry name" value="PFKB_KINASES_2"/>
    <property type="match status" value="1"/>
</dbReference>
<feature type="domain" description="Carbohydrate kinase PfkB" evidence="3">
    <location>
        <begin position="10"/>
        <end position="313"/>
    </location>
</feature>
<dbReference type="InterPro" id="IPR002173">
    <property type="entry name" value="Carboh/pur_kinase_PfkB_CS"/>
</dbReference>
<dbReference type="AlphaFoldDB" id="A0A6V2QEA3"/>
<evidence type="ECO:0000256" key="1">
    <source>
        <dbReference type="ARBA" id="ARBA00022679"/>
    </source>
</evidence>
<proteinExistence type="predicted"/>
<dbReference type="Pfam" id="PF00294">
    <property type="entry name" value="PfkB"/>
    <property type="match status" value="1"/>
</dbReference>
<dbReference type="InterPro" id="IPR029056">
    <property type="entry name" value="Ribokinase-like"/>
</dbReference>
<dbReference type="SUPFAM" id="SSF53613">
    <property type="entry name" value="Ribokinase-like"/>
    <property type="match status" value="1"/>
</dbReference>